<dbReference type="AlphaFoldDB" id="A0AAW7X0Q2"/>
<proteinExistence type="predicted"/>
<dbReference type="GO" id="GO:0003677">
    <property type="term" value="F:DNA binding"/>
    <property type="evidence" value="ECO:0007669"/>
    <property type="project" value="InterPro"/>
</dbReference>
<evidence type="ECO:0000313" key="3">
    <source>
        <dbReference type="EMBL" id="MDO6421341.1"/>
    </source>
</evidence>
<dbReference type="EMBL" id="JAUOPB010000001">
    <property type="protein sequence ID" value="MDO6421341.1"/>
    <property type="molecule type" value="Genomic_DNA"/>
</dbReference>
<dbReference type="Pfam" id="PF02371">
    <property type="entry name" value="Transposase_20"/>
    <property type="match status" value="1"/>
</dbReference>
<dbReference type="InterPro" id="IPR002525">
    <property type="entry name" value="Transp_IS110-like_N"/>
</dbReference>
<protein>
    <submittedName>
        <fullName evidence="3">IS110 family transposase</fullName>
    </submittedName>
</protein>
<gene>
    <name evidence="3" type="ORF">Q4521_02540</name>
</gene>
<dbReference type="PANTHER" id="PTHR33055:SF3">
    <property type="entry name" value="PUTATIVE TRANSPOSASE FOR IS117-RELATED"/>
    <property type="match status" value="1"/>
</dbReference>
<dbReference type="InterPro" id="IPR003346">
    <property type="entry name" value="Transposase_20"/>
</dbReference>
<accession>A0AAW7X0Q2</accession>
<dbReference type="GO" id="GO:0004803">
    <property type="term" value="F:transposase activity"/>
    <property type="evidence" value="ECO:0007669"/>
    <property type="project" value="InterPro"/>
</dbReference>
<dbReference type="Proteomes" id="UP001169760">
    <property type="component" value="Unassembled WGS sequence"/>
</dbReference>
<feature type="domain" description="Transposase IS116/IS110/IS902 C-terminal" evidence="2">
    <location>
        <begin position="212"/>
        <end position="292"/>
    </location>
</feature>
<sequence>MNITSMGIDLAKTNFSVVGMNQAGKIVLRKTLKRDKLLTFIAQCPPCLIGMEACSGAHYWGREFQKFGHTVGIIAAKFVAPFRKGGKNDNNDAEAICEAVNRPNIHFVPVKSPDQQAVLTLHRIRKGLISERTATINQIRGLLAEFGIIIAKGRYPAQNTIPGILEDGENGLPFLARRMIARLWDRIKASNDEILEYDREISRIARTDDTAKRLMTIPGVGELVATGVIASTPDPHLFKNSRQFAAWLGLVPRQYTTGGAIRLGRITKRGDSYLRMCLVHGARAAISRLDDKQDRTSRWVKELINRRGYLRAVVALAARNARTIWTLMMKKEDYKAMPALQV</sequence>
<evidence type="ECO:0000313" key="4">
    <source>
        <dbReference type="Proteomes" id="UP001169760"/>
    </source>
</evidence>
<dbReference type="InterPro" id="IPR047650">
    <property type="entry name" value="Transpos_IS110"/>
</dbReference>
<evidence type="ECO:0000259" key="1">
    <source>
        <dbReference type="Pfam" id="PF01548"/>
    </source>
</evidence>
<feature type="domain" description="Transposase IS110-like N-terminal" evidence="1">
    <location>
        <begin position="7"/>
        <end position="146"/>
    </location>
</feature>
<reference evidence="3" key="1">
    <citation type="submission" date="2023-07" db="EMBL/GenBank/DDBJ databases">
        <title>Genome content predicts the carbon catabolic preferences of heterotrophic bacteria.</title>
        <authorList>
            <person name="Gralka M."/>
        </authorList>
    </citation>
    <scope>NUCLEOTIDE SEQUENCE</scope>
    <source>
        <strain evidence="3">I3M17_2</strain>
    </source>
</reference>
<comment type="caution">
    <text evidence="3">The sequence shown here is derived from an EMBL/GenBank/DDBJ whole genome shotgun (WGS) entry which is preliminary data.</text>
</comment>
<name>A0AAW7X0Q2_9GAMM</name>
<dbReference type="NCBIfam" id="NF033542">
    <property type="entry name" value="transpos_IS110"/>
    <property type="match status" value="1"/>
</dbReference>
<dbReference type="PANTHER" id="PTHR33055">
    <property type="entry name" value="TRANSPOSASE FOR INSERTION SEQUENCE ELEMENT IS1111A"/>
    <property type="match status" value="1"/>
</dbReference>
<dbReference type="RefSeq" id="WP_303490712.1">
    <property type="nucleotide sequence ID" value="NZ_JAUOPB010000001.1"/>
</dbReference>
<evidence type="ECO:0000259" key="2">
    <source>
        <dbReference type="Pfam" id="PF02371"/>
    </source>
</evidence>
<dbReference type="GO" id="GO:0006313">
    <property type="term" value="P:DNA transposition"/>
    <property type="evidence" value="ECO:0007669"/>
    <property type="project" value="InterPro"/>
</dbReference>
<dbReference type="Pfam" id="PF01548">
    <property type="entry name" value="DEDD_Tnp_IS110"/>
    <property type="match status" value="1"/>
</dbReference>
<organism evidence="3 4">
    <name type="scientific">Saccharophagus degradans</name>
    <dbReference type="NCBI Taxonomy" id="86304"/>
    <lineage>
        <taxon>Bacteria</taxon>
        <taxon>Pseudomonadati</taxon>
        <taxon>Pseudomonadota</taxon>
        <taxon>Gammaproteobacteria</taxon>
        <taxon>Cellvibrionales</taxon>
        <taxon>Cellvibrionaceae</taxon>
        <taxon>Saccharophagus</taxon>
    </lineage>
</organism>